<name>A0ACC1WZV8_MELAZ</name>
<evidence type="ECO:0000313" key="2">
    <source>
        <dbReference type="Proteomes" id="UP001164539"/>
    </source>
</evidence>
<dbReference type="Proteomes" id="UP001164539">
    <property type="component" value="Chromosome 12"/>
</dbReference>
<sequence>MSHSSSGFFGPPRPCLFRPPNHFCSPKPWNDSYQHAQPQPPQSLTTIDWNETPVSHVYKADLPGFKKHDVKVEVEDGKVLCISGEKKMEKEEKTDNWCRVERTSGKFVRRFQIPENSRIDKMTARMDKEQLVVTIPKKEIPRKEPKNPLARVIPITG</sequence>
<dbReference type="EMBL" id="CM051405">
    <property type="protein sequence ID" value="KAJ4704552.1"/>
    <property type="molecule type" value="Genomic_DNA"/>
</dbReference>
<keyword evidence="1" id="KW-0346">Stress response</keyword>
<protein>
    <submittedName>
        <fullName evidence="1">Class I heat shock protein</fullName>
    </submittedName>
</protein>
<proteinExistence type="predicted"/>
<reference evidence="1 2" key="1">
    <citation type="journal article" date="2023" name="Science">
        <title>Complex scaffold remodeling in plant triterpene biosynthesis.</title>
        <authorList>
            <person name="De La Pena R."/>
            <person name="Hodgson H."/>
            <person name="Liu J.C."/>
            <person name="Stephenson M.J."/>
            <person name="Martin A.C."/>
            <person name="Owen C."/>
            <person name="Harkess A."/>
            <person name="Leebens-Mack J."/>
            <person name="Jimenez L.E."/>
            <person name="Osbourn A."/>
            <person name="Sattely E.S."/>
        </authorList>
    </citation>
    <scope>NUCLEOTIDE SEQUENCE [LARGE SCALE GENOMIC DNA]</scope>
    <source>
        <strain evidence="2">cv. JPN11</strain>
        <tissue evidence="1">Leaf</tissue>
    </source>
</reference>
<comment type="caution">
    <text evidence="1">The sequence shown here is derived from an EMBL/GenBank/DDBJ whole genome shotgun (WGS) entry which is preliminary data.</text>
</comment>
<organism evidence="1 2">
    <name type="scientific">Melia azedarach</name>
    <name type="common">Chinaberry tree</name>
    <dbReference type="NCBI Taxonomy" id="155640"/>
    <lineage>
        <taxon>Eukaryota</taxon>
        <taxon>Viridiplantae</taxon>
        <taxon>Streptophyta</taxon>
        <taxon>Embryophyta</taxon>
        <taxon>Tracheophyta</taxon>
        <taxon>Spermatophyta</taxon>
        <taxon>Magnoliopsida</taxon>
        <taxon>eudicotyledons</taxon>
        <taxon>Gunneridae</taxon>
        <taxon>Pentapetalae</taxon>
        <taxon>rosids</taxon>
        <taxon>malvids</taxon>
        <taxon>Sapindales</taxon>
        <taxon>Meliaceae</taxon>
        <taxon>Melia</taxon>
    </lineage>
</organism>
<keyword evidence="2" id="KW-1185">Reference proteome</keyword>
<gene>
    <name evidence="1" type="ORF">OWV82_021445</name>
</gene>
<evidence type="ECO:0000313" key="1">
    <source>
        <dbReference type="EMBL" id="KAJ4704552.1"/>
    </source>
</evidence>
<accession>A0ACC1WZV8</accession>